<keyword evidence="3" id="KW-1185">Reference proteome</keyword>
<reference evidence="2 3" key="1">
    <citation type="submission" date="2016-04" db="EMBL/GenBank/DDBJ databases">
        <title>Evolutionary innovation and constraint leading to complex multicellularity in the Ascomycota.</title>
        <authorList>
            <person name="Cisse O."/>
            <person name="Nguyen A."/>
            <person name="Hewitt D.A."/>
            <person name="Jedd G."/>
            <person name="Stajich J.E."/>
        </authorList>
    </citation>
    <scope>NUCLEOTIDE SEQUENCE [LARGE SCALE GENOMIC DNA]</scope>
    <source>
        <strain evidence="2 3">DAH-3</strain>
    </source>
</reference>
<accession>A0A1U7LW22</accession>
<feature type="compositionally biased region" description="Basic residues" evidence="1">
    <location>
        <begin position="258"/>
        <end position="276"/>
    </location>
</feature>
<organism evidence="2 3">
    <name type="scientific">Neolecta irregularis (strain DAH-3)</name>
    <dbReference type="NCBI Taxonomy" id="1198029"/>
    <lineage>
        <taxon>Eukaryota</taxon>
        <taxon>Fungi</taxon>
        <taxon>Dikarya</taxon>
        <taxon>Ascomycota</taxon>
        <taxon>Taphrinomycotina</taxon>
        <taxon>Neolectales</taxon>
        <taxon>Neolectaceae</taxon>
        <taxon>Neolecta</taxon>
    </lineage>
</organism>
<evidence type="ECO:0000256" key="1">
    <source>
        <dbReference type="SAM" id="MobiDB-lite"/>
    </source>
</evidence>
<dbReference type="EMBL" id="LXFE01000139">
    <property type="protein sequence ID" value="OLL26880.1"/>
    <property type="molecule type" value="Genomic_DNA"/>
</dbReference>
<protein>
    <submittedName>
        <fullName evidence="2">Uncharacterized protein</fullName>
    </submittedName>
</protein>
<feature type="region of interest" description="Disordered" evidence="1">
    <location>
        <begin position="257"/>
        <end position="288"/>
    </location>
</feature>
<feature type="region of interest" description="Disordered" evidence="1">
    <location>
        <begin position="82"/>
        <end position="114"/>
    </location>
</feature>
<name>A0A1U7LW22_NEOID</name>
<comment type="caution">
    <text evidence="2">The sequence shown here is derived from an EMBL/GenBank/DDBJ whole genome shotgun (WGS) entry which is preliminary data.</text>
</comment>
<proteinExistence type="predicted"/>
<gene>
    <name evidence="2" type="ORF">NEOLI_001758</name>
</gene>
<evidence type="ECO:0000313" key="3">
    <source>
        <dbReference type="Proteomes" id="UP000186594"/>
    </source>
</evidence>
<dbReference type="Proteomes" id="UP000186594">
    <property type="component" value="Unassembled WGS sequence"/>
</dbReference>
<feature type="compositionally biased region" description="Basic and acidic residues" evidence="1">
    <location>
        <begin position="103"/>
        <end position="114"/>
    </location>
</feature>
<evidence type="ECO:0000313" key="2">
    <source>
        <dbReference type="EMBL" id="OLL26880.1"/>
    </source>
</evidence>
<dbReference type="AlphaFoldDB" id="A0A1U7LW22"/>
<sequence length="407" mass="45955">MAYDKEYDYCGSKSVPVTLSASIELDNFPIYSKRLLRYSPQSKKMADRSPALEEGCLRQAMIIEHATVKRCVSSEEPGIAKIPATRNRRESRRLTAISETNTDEEHQEAGLNEGKEANTITFQNAGGSMNNSKLSSLAAQRFSQPSEEHLEPFSPDARMPSNYLIAVEVTPPSREYKRTVMDTTDHEMPDIGLDDREDANEGYAERFKKKQLEKRRLEEEQIFPDYPVQKTNIAGEFASAYHRDALLQLASDKSTKTFTKRGRGHGRGRGRGRHRNGQVIRETISKQPAQNVLSDLQKTSTSFCDIQPFEAHGETEKTIHILNILEQLRSQALLANRQKLYDLVNALIFKHAQSLTNNDIAQSSNILREGNSTVQDAFGDTQDNPDMVLLSQQWISELHAIENIRDG</sequence>